<dbReference type="SUPFAM" id="SSF103473">
    <property type="entry name" value="MFS general substrate transporter"/>
    <property type="match status" value="1"/>
</dbReference>
<comment type="subcellular location">
    <subcellularLocation>
        <location evidence="1">Cell membrane</location>
        <topology evidence="1">Multi-pass membrane protein</topology>
    </subcellularLocation>
</comment>
<feature type="transmembrane region" description="Helical" evidence="5">
    <location>
        <begin position="183"/>
        <end position="203"/>
    </location>
</feature>
<feature type="transmembrane region" description="Helical" evidence="5">
    <location>
        <begin position="403"/>
        <end position="421"/>
    </location>
</feature>
<dbReference type="InterPro" id="IPR036259">
    <property type="entry name" value="MFS_trans_sf"/>
</dbReference>
<evidence type="ECO:0000256" key="1">
    <source>
        <dbReference type="ARBA" id="ARBA00004651"/>
    </source>
</evidence>
<gene>
    <name evidence="7" type="ORF">NNL39_01700</name>
</gene>
<evidence type="ECO:0000313" key="8">
    <source>
        <dbReference type="Proteomes" id="UP001060039"/>
    </source>
</evidence>
<evidence type="ECO:0000256" key="3">
    <source>
        <dbReference type="ARBA" id="ARBA00022989"/>
    </source>
</evidence>
<feature type="transmembrane region" description="Helical" evidence="5">
    <location>
        <begin position="337"/>
        <end position="358"/>
    </location>
</feature>
<feature type="transmembrane region" description="Helical" evidence="5">
    <location>
        <begin position="152"/>
        <end position="171"/>
    </location>
</feature>
<dbReference type="RefSeq" id="WP_255159983.1">
    <property type="nucleotide sequence ID" value="NZ_CP101497.1"/>
</dbReference>
<evidence type="ECO:0000256" key="2">
    <source>
        <dbReference type="ARBA" id="ARBA00022692"/>
    </source>
</evidence>
<accession>A0ABY5FY31</accession>
<reference evidence="7" key="1">
    <citation type="submission" date="2022-07" db="EMBL/GenBank/DDBJ databases">
        <title>Taxonomic analysis of Microcella humidisoli nov. sp., isolated from riverside soil.</title>
        <authorList>
            <person name="Molina K.M."/>
            <person name="Kim S.B."/>
        </authorList>
    </citation>
    <scope>NUCLEOTIDE SEQUENCE</scope>
    <source>
        <strain evidence="7">MMS21-STM10</strain>
    </source>
</reference>
<feature type="transmembrane region" description="Helical" evidence="5">
    <location>
        <begin position="87"/>
        <end position="107"/>
    </location>
</feature>
<keyword evidence="2 5" id="KW-0812">Transmembrane</keyword>
<evidence type="ECO:0000259" key="6">
    <source>
        <dbReference type="PROSITE" id="PS50850"/>
    </source>
</evidence>
<dbReference type="PROSITE" id="PS50850">
    <property type="entry name" value="MFS"/>
    <property type="match status" value="1"/>
</dbReference>
<feature type="transmembrane region" description="Helical" evidence="5">
    <location>
        <begin position="56"/>
        <end position="75"/>
    </location>
</feature>
<name>A0ABY5FY31_9MICO</name>
<feature type="transmembrane region" description="Helical" evidence="5">
    <location>
        <begin position="280"/>
        <end position="305"/>
    </location>
</feature>
<dbReference type="Proteomes" id="UP001060039">
    <property type="component" value="Chromosome"/>
</dbReference>
<dbReference type="Pfam" id="PF07690">
    <property type="entry name" value="MFS_1"/>
    <property type="match status" value="2"/>
</dbReference>
<feature type="transmembrane region" description="Helical" evidence="5">
    <location>
        <begin position="378"/>
        <end position="397"/>
    </location>
</feature>
<keyword evidence="3 5" id="KW-1133">Transmembrane helix</keyword>
<dbReference type="InterPro" id="IPR011701">
    <property type="entry name" value="MFS"/>
</dbReference>
<feature type="domain" description="Major facilitator superfamily (MFS) profile" evidence="6">
    <location>
        <begin position="23"/>
        <end position="425"/>
    </location>
</feature>
<proteinExistence type="predicted"/>
<dbReference type="InterPro" id="IPR020846">
    <property type="entry name" value="MFS_dom"/>
</dbReference>
<dbReference type="PANTHER" id="PTHR23534">
    <property type="entry name" value="MFS PERMEASE"/>
    <property type="match status" value="1"/>
</dbReference>
<dbReference type="EMBL" id="CP101497">
    <property type="protein sequence ID" value="UTT62852.1"/>
    <property type="molecule type" value="Genomic_DNA"/>
</dbReference>
<evidence type="ECO:0000256" key="5">
    <source>
        <dbReference type="SAM" id="Phobius"/>
    </source>
</evidence>
<feature type="transmembrane region" description="Helical" evidence="5">
    <location>
        <begin position="312"/>
        <end position="331"/>
    </location>
</feature>
<feature type="transmembrane region" description="Helical" evidence="5">
    <location>
        <begin position="26"/>
        <end position="50"/>
    </location>
</feature>
<evidence type="ECO:0000256" key="4">
    <source>
        <dbReference type="ARBA" id="ARBA00023136"/>
    </source>
</evidence>
<feature type="transmembrane region" description="Helical" evidence="5">
    <location>
        <begin position="250"/>
        <end position="268"/>
    </location>
</feature>
<keyword evidence="8" id="KW-1185">Reference proteome</keyword>
<keyword evidence="4 5" id="KW-0472">Membrane</keyword>
<dbReference type="Gene3D" id="1.20.1250.20">
    <property type="entry name" value="MFS general substrate transporter like domains"/>
    <property type="match status" value="1"/>
</dbReference>
<protein>
    <submittedName>
        <fullName evidence="7">MFS transporter</fullName>
    </submittedName>
</protein>
<evidence type="ECO:0000313" key="7">
    <source>
        <dbReference type="EMBL" id="UTT62852.1"/>
    </source>
</evidence>
<organism evidence="7 8">
    <name type="scientific">Microcella humidisoli</name>
    <dbReference type="NCBI Taxonomy" id="2963406"/>
    <lineage>
        <taxon>Bacteria</taxon>
        <taxon>Bacillati</taxon>
        <taxon>Actinomycetota</taxon>
        <taxon>Actinomycetes</taxon>
        <taxon>Micrococcales</taxon>
        <taxon>Microbacteriaceae</taxon>
        <taxon>Microcella</taxon>
    </lineage>
</organism>
<sequence>MSSASTLAPALTAETVAAVQRRTRGVLMAGQVLAGLGMGATLSIGAILAAEISGSPAFSGMAATAVTLGAALAAIPLARLARRTGRAPALATGALTAAVGAIVSMTAAGLQSFPLLLLGILLIGSGTAVNLQSRFAAVDLAAPATRGRDLSLVVWATTVGAVSGPNLIGPGESLGAYLGLPDLSGPFLFTVIAQSLAAVLYLVGLRPDPLRIAEAWRDEQARAARAEEERSGVAAPVVVDAVDDRPGIRLAMLSIALSHATMVAVMAMTPVHLTAHGASLVIVGFTISLHIAGMYALSPVFGILADRVGRRATVLMGQGMLAASLLMTGLGSESEGWVVAGLIFLGLGWSASTVAGSALLTESAAPDRRTIVQGRSDLVMSGSGAVGGALAGVVLAMLGYNGLSFVTMALVATVVVALAITPRRAAVDSSV</sequence>
<feature type="transmembrane region" description="Helical" evidence="5">
    <location>
        <begin position="113"/>
        <end position="131"/>
    </location>
</feature>
<dbReference type="PANTHER" id="PTHR23534:SF1">
    <property type="entry name" value="MAJOR FACILITATOR SUPERFAMILY PROTEIN"/>
    <property type="match status" value="1"/>
</dbReference>